<comment type="caution">
    <text evidence="8">The sequence shown here is derived from an EMBL/GenBank/DDBJ whole genome shotgun (WGS) entry which is preliminary data.</text>
</comment>
<feature type="transmembrane region" description="Helical" evidence="7">
    <location>
        <begin position="141"/>
        <end position="162"/>
    </location>
</feature>
<keyword evidence="3" id="KW-1003">Cell membrane</keyword>
<keyword evidence="6 7" id="KW-0472">Membrane</keyword>
<evidence type="ECO:0000256" key="5">
    <source>
        <dbReference type="ARBA" id="ARBA00022989"/>
    </source>
</evidence>
<name>A0ABU9T108_9ALTE</name>
<feature type="transmembrane region" description="Helical" evidence="7">
    <location>
        <begin position="174"/>
        <end position="193"/>
    </location>
</feature>
<keyword evidence="4 7" id="KW-0812">Transmembrane</keyword>
<keyword evidence="2" id="KW-0813">Transport</keyword>
<feature type="transmembrane region" description="Helical" evidence="7">
    <location>
        <begin position="30"/>
        <end position="50"/>
    </location>
</feature>
<evidence type="ECO:0000256" key="7">
    <source>
        <dbReference type="SAM" id="Phobius"/>
    </source>
</evidence>
<reference evidence="8 9" key="1">
    <citation type="submission" date="2024-03" db="EMBL/GenBank/DDBJ databases">
        <title>Community enrichment and isolation of bacterial strains for fucoidan degradation.</title>
        <authorList>
            <person name="Sichert A."/>
        </authorList>
    </citation>
    <scope>NUCLEOTIDE SEQUENCE [LARGE SCALE GENOMIC DNA]</scope>
    <source>
        <strain evidence="8 9">AS12</strain>
    </source>
</reference>
<evidence type="ECO:0000256" key="1">
    <source>
        <dbReference type="ARBA" id="ARBA00004429"/>
    </source>
</evidence>
<dbReference type="PANTHER" id="PTHR43549">
    <property type="entry name" value="MULTIDRUG RESISTANCE PROTEIN YPNP-RELATED"/>
    <property type="match status" value="1"/>
</dbReference>
<accession>A0ABU9T108</accession>
<proteinExistence type="predicted"/>
<dbReference type="PANTHER" id="PTHR43549:SF3">
    <property type="entry name" value="MULTIDRUG RESISTANCE PROTEIN YPNP-RELATED"/>
    <property type="match status" value="1"/>
</dbReference>
<evidence type="ECO:0000256" key="3">
    <source>
        <dbReference type="ARBA" id="ARBA00022475"/>
    </source>
</evidence>
<evidence type="ECO:0000313" key="8">
    <source>
        <dbReference type="EMBL" id="MEM5499822.1"/>
    </source>
</evidence>
<dbReference type="RefSeq" id="WP_342882816.1">
    <property type="nucleotide sequence ID" value="NZ_JBBMQS010000020.1"/>
</dbReference>
<keyword evidence="5 7" id="KW-1133">Transmembrane helix</keyword>
<gene>
    <name evidence="8" type="ORF">WNY77_20600</name>
</gene>
<feature type="transmembrane region" description="Helical" evidence="7">
    <location>
        <begin position="425"/>
        <end position="443"/>
    </location>
</feature>
<feature type="transmembrane region" description="Helical" evidence="7">
    <location>
        <begin position="100"/>
        <end position="121"/>
    </location>
</feature>
<evidence type="ECO:0000256" key="4">
    <source>
        <dbReference type="ARBA" id="ARBA00022692"/>
    </source>
</evidence>
<dbReference type="NCBIfam" id="TIGR00797">
    <property type="entry name" value="matE"/>
    <property type="match status" value="1"/>
</dbReference>
<evidence type="ECO:0000256" key="2">
    <source>
        <dbReference type="ARBA" id="ARBA00022448"/>
    </source>
</evidence>
<feature type="transmembrane region" description="Helical" evidence="7">
    <location>
        <begin position="292"/>
        <end position="309"/>
    </location>
</feature>
<dbReference type="InterPro" id="IPR052031">
    <property type="entry name" value="Membrane_Transporter-Flippase"/>
</dbReference>
<dbReference type="InterPro" id="IPR048279">
    <property type="entry name" value="MdtK-like"/>
</dbReference>
<evidence type="ECO:0000313" key="9">
    <source>
        <dbReference type="Proteomes" id="UP001461163"/>
    </source>
</evidence>
<feature type="transmembrane region" description="Helical" evidence="7">
    <location>
        <begin position="62"/>
        <end position="88"/>
    </location>
</feature>
<dbReference type="InterPro" id="IPR002528">
    <property type="entry name" value="MATE_fam"/>
</dbReference>
<dbReference type="PIRSF" id="PIRSF006603">
    <property type="entry name" value="DinF"/>
    <property type="match status" value="1"/>
</dbReference>
<comment type="subcellular location">
    <subcellularLocation>
        <location evidence="1">Cell inner membrane</location>
        <topology evidence="1">Multi-pass membrane protein</topology>
    </subcellularLocation>
</comment>
<dbReference type="Proteomes" id="UP001461163">
    <property type="component" value="Unassembled WGS sequence"/>
</dbReference>
<feature type="transmembrane region" description="Helical" evidence="7">
    <location>
        <begin position="330"/>
        <end position="353"/>
    </location>
</feature>
<feature type="transmembrane region" description="Helical" evidence="7">
    <location>
        <begin position="205"/>
        <end position="225"/>
    </location>
</feature>
<sequence length="453" mass="48416">MSQKSESSGSRDLLNNPIGKTLQSMTVPMLVGMIMMMSFGLVDTFFIGLLGTDELAAISFTFPVTFTLISLHIGLGIGTSAVIARFLGSNSHSEAQLSGTGALMLAFVLAVVLALIGVFTIDPIFTLLGASENLLEYIQQYMVVWYAAGVFLAMPMVGNSILRASGDTKTSSYVMAGGGLVNVILDPILIFGWGPIPAMGMQGAALATLIAWALGLVYILYLLAYKRQLILSRLLNIPELKHAISGILKIGLPAAGANMLTPVAGGILTAVVAGYGPGAVAAWGVGGRLESIASIVILALSMSLPPFISQNYGANNLSRVSKAYQLCVRFVIVWQLLVFVLFYFLSGVIASVFSTEPDVIELIQTYLMIVPLGYGVQGIVILTNSSFNAMHLPMSALIMSVLRLFVFFVPISYLGSYLFDLKGMFWAGILANIITATIAYLWFCRSLAKRIAT</sequence>
<feature type="transmembrane region" description="Helical" evidence="7">
    <location>
        <begin position="396"/>
        <end position="419"/>
    </location>
</feature>
<evidence type="ECO:0000256" key="6">
    <source>
        <dbReference type="ARBA" id="ARBA00023136"/>
    </source>
</evidence>
<dbReference type="EMBL" id="JBBMQS010000020">
    <property type="protein sequence ID" value="MEM5499822.1"/>
    <property type="molecule type" value="Genomic_DNA"/>
</dbReference>
<keyword evidence="9" id="KW-1185">Reference proteome</keyword>
<feature type="transmembrane region" description="Helical" evidence="7">
    <location>
        <begin position="365"/>
        <end position="384"/>
    </location>
</feature>
<dbReference type="Pfam" id="PF01554">
    <property type="entry name" value="MatE"/>
    <property type="match status" value="2"/>
</dbReference>
<protein>
    <submittedName>
        <fullName evidence="8">MATE family efflux transporter</fullName>
    </submittedName>
</protein>
<organism evidence="8 9">
    <name type="scientific">Paraglaciecola mesophila</name>
    <dbReference type="NCBI Taxonomy" id="197222"/>
    <lineage>
        <taxon>Bacteria</taxon>
        <taxon>Pseudomonadati</taxon>
        <taxon>Pseudomonadota</taxon>
        <taxon>Gammaproteobacteria</taxon>
        <taxon>Alteromonadales</taxon>
        <taxon>Alteromonadaceae</taxon>
        <taxon>Paraglaciecola</taxon>
    </lineage>
</organism>